<feature type="region of interest" description="Disordered" evidence="2">
    <location>
        <begin position="404"/>
        <end position="426"/>
    </location>
</feature>
<dbReference type="EMBL" id="ML996704">
    <property type="protein sequence ID" value="KAF2397177.1"/>
    <property type="molecule type" value="Genomic_DNA"/>
</dbReference>
<evidence type="ECO:0000256" key="1">
    <source>
        <dbReference type="SAM" id="Coils"/>
    </source>
</evidence>
<accession>A0A6G1HMW5</accession>
<evidence type="ECO:0000256" key="2">
    <source>
        <dbReference type="SAM" id="MobiDB-lite"/>
    </source>
</evidence>
<sequence length="878" mass="96699">MQLQSTLFQLMSEIRERNKAEEPKPELERDEEKDTAMPPVYSKIPSPPDKGSFALGGRDLHPDDLAQPNDSAGDSTPAAMSSVALPIGAMGVHSVFAFQLPTGSPTVYDNSRPSTDSVNLPTFFGDNDPPLPDFTATGDRGGNLANNGPDASYGTSRHSHNNNEAESIEDAPYTGTRDPDSSSTVSRATADPKPLTMKAWTTIAVPMAPAPFMDLAHPIPFLGCRITPLRLPQAEISKLLEEHQSKYGNRSGFEALRSISPEQRDWINLHIKAEDSELLSIAEWDSTVQSTILGKLAVTSLIWITQTAEPRKRAPRNFYANGEYLPVSRYSPRSRSGAPEAKPRIFAGGSGEPASPSYEPTQSARQDSVRSDGHGGYVDLSSIGGGFDARMSYGGDVPATGSVPLGHGPRFVPRGGSLHAGRAPDPKTDLIEFAPVAPLPLLPLESDPPARYRVRRLAVEEETLREFKVVWRPDRIDPDYLFILQELSPALKRDISGHTRELRHRRLAETRERLARDENERARRYNEEREERLTGVSARSRRRDRLTISKDEAEASETARRIEDLERAKRELYEAARMKGDEPAALAEARAKAQAEALLAKLSAQRIPTIEYQIETANFQKTAQPLSVDVSYLPSLPPSRPASPPLATSAAEAPAAIEEIEPGKAEVEEDIGAPSKKKHGTKKGKEGKGNRQFLDTEVVMEMSPEARYDPEEMITPIQWPAEPGKIYAKLSDLKDVGCRLDMSAQLPPTFRFPPATLPSEATKAEETEAVAGETGNQTAIPFRYRKTRPGRRSMTPSLEYTSSTQEFRPLYLLERDRRSSEIDPILPELPALPGSSEEAYVSGHPEPLENQEAMLEELLAQWVEVSEGPDQQLPPDSL</sequence>
<feature type="region of interest" description="Disordered" evidence="2">
    <location>
        <begin position="822"/>
        <end position="843"/>
    </location>
</feature>
<dbReference type="AlphaFoldDB" id="A0A6G1HMW5"/>
<organism evidence="3 4">
    <name type="scientific">Trichodelitschia bisporula</name>
    <dbReference type="NCBI Taxonomy" id="703511"/>
    <lineage>
        <taxon>Eukaryota</taxon>
        <taxon>Fungi</taxon>
        <taxon>Dikarya</taxon>
        <taxon>Ascomycota</taxon>
        <taxon>Pezizomycotina</taxon>
        <taxon>Dothideomycetes</taxon>
        <taxon>Dothideomycetes incertae sedis</taxon>
        <taxon>Phaeotrichales</taxon>
        <taxon>Phaeotrichaceae</taxon>
        <taxon>Trichodelitschia</taxon>
    </lineage>
</organism>
<feature type="region of interest" description="Disordered" evidence="2">
    <location>
        <begin position="329"/>
        <end position="375"/>
    </location>
</feature>
<feature type="compositionally biased region" description="Basic and acidic residues" evidence="2">
    <location>
        <begin position="13"/>
        <end position="35"/>
    </location>
</feature>
<gene>
    <name evidence="3" type="ORF">EJ06DRAFT_164671</name>
</gene>
<keyword evidence="1" id="KW-0175">Coiled coil</keyword>
<name>A0A6G1HMW5_9PEZI</name>
<feature type="region of interest" description="Disordered" evidence="2">
    <location>
        <begin position="123"/>
        <end position="190"/>
    </location>
</feature>
<feature type="region of interest" description="Disordered" evidence="2">
    <location>
        <begin position="1"/>
        <end position="78"/>
    </location>
</feature>
<dbReference type="Proteomes" id="UP000799640">
    <property type="component" value="Unassembled WGS sequence"/>
</dbReference>
<protein>
    <submittedName>
        <fullName evidence="3">Uncharacterized protein</fullName>
    </submittedName>
</protein>
<proteinExistence type="predicted"/>
<reference evidence="3" key="1">
    <citation type="journal article" date="2020" name="Stud. Mycol.">
        <title>101 Dothideomycetes genomes: a test case for predicting lifestyles and emergence of pathogens.</title>
        <authorList>
            <person name="Haridas S."/>
            <person name="Albert R."/>
            <person name="Binder M."/>
            <person name="Bloem J."/>
            <person name="Labutti K."/>
            <person name="Salamov A."/>
            <person name="Andreopoulos B."/>
            <person name="Baker S."/>
            <person name="Barry K."/>
            <person name="Bills G."/>
            <person name="Bluhm B."/>
            <person name="Cannon C."/>
            <person name="Castanera R."/>
            <person name="Culley D."/>
            <person name="Daum C."/>
            <person name="Ezra D."/>
            <person name="Gonzalez J."/>
            <person name="Henrissat B."/>
            <person name="Kuo A."/>
            <person name="Liang C."/>
            <person name="Lipzen A."/>
            <person name="Lutzoni F."/>
            <person name="Magnuson J."/>
            <person name="Mondo S."/>
            <person name="Nolan M."/>
            <person name="Ohm R."/>
            <person name="Pangilinan J."/>
            <person name="Park H.-J."/>
            <person name="Ramirez L."/>
            <person name="Alfaro M."/>
            <person name="Sun H."/>
            <person name="Tritt A."/>
            <person name="Yoshinaga Y."/>
            <person name="Zwiers L.-H."/>
            <person name="Turgeon B."/>
            <person name="Goodwin S."/>
            <person name="Spatafora J."/>
            <person name="Crous P."/>
            <person name="Grigoriev I."/>
        </authorList>
    </citation>
    <scope>NUCLEOTIDE SEQUENCE</scope>
    <source>
        <strain evidence="3">CBS 262.69</strain>
    </source>
</reference>
<feature type="region of interest" description="Disordered" evidence="2">
    <location>
        <begin position="766"/>
        <end position="801"/>
    </location>
</feature>
<evidence type="ECO:0000313" key="3">
    <source>
        <dbReference type="EMBL" id="KAF2397177.1"/>
    </source>
</evidence>
<evidence type="ECO:0000313" key="4">
    <source>
        <dbReference type="Proteomes" id="UP000799640"/>
    </source>
</evidence>
<feature type="coiled-coil region" evidence="1">
    <location>
        <begin position="508"/>
        <end position="575"/>
    </location>
</feature>
<keyword evidence="4" id="KW-1185">Reference proteome</keyword>
<feature type="region of interest" description="Disordered" evidence="2">
    <location>
        <begin position="662"/>
        <end position="689"/>
    </location>
</feature>